<dbReference type="RefSeq" id="WP_002449988.1">
    <property type="nucleotide sequence ID" value="NZ_CABMJU010000034.1"/>
</dbReference>
<reference evidence="3 5" key="1">
    <citation type="journal article" date="2016" name="Front. Microbiol.">
        <title>Comprehensive Phylogenetic Analysis of Bovine Non-aureus Staphylococci Species Based on Whole-Genome Sequencing.</title>
        <authorList>
            <person name="Naushad S."/>
            <person name="Barkema H.W."/>
            <person name="Luby C."/>
            <person name="Condas L.A."/>
            <person name="Nobrega D.B."/>
            <person name="Carson D.A."/>
            <person name="De Buck J."/>
        </authorList>
    </citation>
    <scope>NUCLEOTIDE SEQUENCE [LARGE SCALE GENOMIC DNA]</scope>
    <source>
        <strain evidence="3 5">SNUC 5336</strain>
    </source>
</reference>
<feature type="region of interest" description="Disordered" evidence="1">
    <location>
        <begin position="44"/>
        <end position="64"/>
    </location>
</feature>
<sequence length="64" mass="7677">MREVQCIICDTKVLIDERTVEAKRLRNNPIKTFMCSDCKSRLDTPRQRPNENRKFNLHFPNENL</sequence>
<evidence type="ECO:0000313" key="7">
    <source>
        <dbReference type="Proteomes" id="UP000665944"/>
    </source>
</evidence>
<evidence type="ECO:0000313" key="4">
    <source>
        <dbReference type="EMBL" id="QKQ29202.1"/>
    </source>
</evidence>
<dbReference type="Proteomes" id="UP000509636">
    <property type="component" value="Chromosome"/>
</dbReference>
<evidence type="ECO:0000313" key="2">
    <source>
        <dbReference type="EMBL" id="MCM5671884.1"/>
    </source>
</evidence>
<protein>
    <submittedName>
        <fullName evidence="3">DUF2197 domain-containing protein</fullName>
    </submittedName>
</protein>
<reference evidence="3" key="2">
    <citation type="submission" date="2018-03" db="EMBL/GenBank/DDBJ databases">
        <authorList>
            <person name="Naushad S."/>
        </authorList>
    </citation>
    <scope>NUCLEOTIDE SEQUENCE</scope>
    <source>
        <strain evidence="3">SNUC 5336</strain>
    </source>
</reference>
<dbReference type="Proteomes" id="UP000665944">
    <property type="component" value="Unassembled WGS sequence"/>
</dbReference>
<dbReference type="AlphaFoldDB" id="A0A1L8YA54"/>
<name>A0A1L8YA54_STAHO</name>
<evidence type="ECO:0000313" key="5">
    <source>
        <dbReference type="Proteomes" id="UP000241540"/>
    </source>
</evidence>
<dbReference type="GeneID" id="58105444"/>
<gene>
    <name evidence="3" type="ORF">BUZ51_07990</name>
    <name evidence="4" type="ORF">FOB69_08790</name>
    <name evidence="2" type="ORF">J7T32_003760</name>
</gene>
<dbReference type="EMBL" id="JAGHKT020000003">
    <property type="protein sequence ID" value="MCM5671884.1"/>
    <property type="molecule type" value="Genomic_DNA"/>
</dbReference>
<proteinExistence type="predicted"/>
<keyword evidence="7" id="KW-1185">Reference proteome</keyword>
<dbReference type="eggNOG" id="COG4896">
    <property type="taxonomic scope" value="Bacteria"/>
</dbReference>
<reference evidence="4 6" key="3">
    <citation type="submission" date="2019-09" db="EMBL/GenBank/DDBJ databases">
        <title>FDA dAtabase for Regulatory Grade micrObial Sequences (FDA-ARGOS): Supporting development and validation of Infectious Disease Dx tests.</title>
        <authorList>
            <person name="Sciortino C."/>
            <person name="Tallon L."/>
            <person name="Sadzewicz L."/>
            <person name="Vavikolanu K."/>
            <person name="Mehta A."/>
            <person name="Aluvathingal J."/>
            <person name="Nadendla S."/>
            <person name="Nandy P."/>
            <person name="Geyer C."/>
            <person name="Yan Y."/>
            <person name="Sichtig H."/>
        </authorList>
    </citation>
    <scope>NUCLEOTIDE SEQUENCE [LARGE SCALE GENOMIC DNA]</scope>
    <source>
        <strain evidence="4 6">FDAARGOS_661</strain>
    </source>
</reference>
<dbReference type="EMBL" id="PZHX01000015">
    <property type="protein sequence ID" value="PTK30242.1"/>
    <property type="molecule type" value="Genomic_DNA"/>
</dbReference>
<accession>A0A1L8YA54</accession>
<reference evidence="2 7" key="4">
    <citation type="submission" date="2022-06" db="EMBL/GenBank/DDBJ databases">
        <title>Staphylococcus hominis ShoR14 genome sequence.</title>
        <authorList>
            <person name="Yeo C.C."/>
            <person name="Chew C.H."/>
            <person name="Che Hamzah A.M."/>
            <person name="Al-Trad E.I."/>
        </authorList>
    </citation>
    <scope>NUCLEOTIDE SEQUENCE [LARGE SCALE GENOMIC DNA]</scope>
    <source>
        <strain evidence="2 7">ShoR14</strain>
    </source>
</reference>
<dbReference type="Pfam" id="PF09963">
    <property type="entry name" value="DUF2197"/>
    <property type="match status" value="1"/>
</dbReference>
<evidence type="ECO:0000313" key="6">
    <source>
        <dbReference type="Proteomes" id="UP000509636"/>
    </source>
</evidence>
<evidence type="ECO:0000256" key="1">
    <source>
        <dbReference type="SAM" id="MobiDB-lite"/>
    </source>
</evidence>
<dbReference type="Proteomes" id="UP000241540">
    <property type="component" value="Unassembled WGS sequence"/>
</dbReference>
<dbReference type="InterPro" id="IPR019241">
    <property type="entry name" value="DUF2197"/>
</dbReference>
<feature type="compositionally biased region" description="Basic and acidic residues" evidence="1">
    <location>
        <begin position="44"/>
        <end position="54"/>
    </location>
</feature>
<organism evidence="3 5">
    <name type="scientific">Staphylococcus hominis</name>
    <dbReference type="NCBI Taxonomy" id="1290"/>
    <lineage>
        <taxon>Bacteria</taxon>
        <taxon>Bacillati</taxon>
        <taxon>Bacillota</taxon>
        <taxon>Bacilli</taxon>
        <taxon>Bacillales</taxon>
        <taxon>Staphylococcaceae</taxon>
        <taxon>Staphylococcus</taxon>
    </lineage>
</organism>
<evidence type="ECO:0000313" key="3">
    <source>
        <dbReference type="EMBL" id="PTK30242.1"/>
    </source>
</evidence>
<dbReference type="EMBL" id="CP054550">
    <property type="protein sequence ID" value="QKQ29202.1"/>
    <property type="molecule type" value="Genomic_DNA"/>
</dbReference>